<comment type="caution">
    <text evidence="3">The sequence shown here is derived from an EMBL/GenBank/DDBJ whole genome shotgun (WGS) entry which is preliminary data.</text>
</comment>
<feature type="chain" id="PRO_5046084766" evidence="2">
    <location>
        <begin position="36"/>
        <end position="826"/>
    </location>
</feature>
<gene>
    <name evidence="3" type="ORF">ACFO0C_09020</name>
</gene>
<evidence type="ECO:0000256" key="1">
    <source>
        <dbReference type="SAM" id="MobiDB-lite"/>
    </source>
</evidence>
<evidence type="ECO:0000313" key="4">
    <source>
        <dbReference type="Proteomes" id="UP001595867"/>
    </source>
</evidence>
<feature type="region of interest" description="Disordered" evidence="1">
    <location>
        <begin position="30"/>
        <end position="49"/>
    </location>
</feature>
<dbReference type="Proteomes" id="UP001595867">
    <property type="component" value="Unassembled WGS sequence"/>
</dbReference>
<feature type="compositionally biased region" description="Low complexity" evidence="1">
    <location>
        <begin position="30"/>
        <end position="46"/>
    </location>
</feature>
<dbReference type="RefSeq" id="WP_378066103.1">
    <property type="nucleotide sequence ID" value="NZ_JBHSBL010000007.1"/>
</dbReference>
<name>A0ABV8IN59_9ACTN</name>
<evidence type="ECO:0000313" key="3">
    <source>
        <dbReference type="EMBL" id="MFC4065071.1"/>
    </source>
</evidence>
<feature type="signal peptide" evidence="2">
    <location>
        <begin position="1"/>
        <end position="35"/>
    </location>
</feature>
<proteinExistence type="predicted"/>
<keyword evidence="4" id="KW-1185">Reference proteome</keyword>
<accession>A0ABV8IN59</accession>
<reference evidence="4" key="1">
    <citation type="journal article" date="2019" name="Int. J. Syst. Evol. Microbiol.">
        <title>The Global Catalogue of Microorganisms (GCM) 10K type strain sequencing project: providing services to taxonomists for standard genome sequencing and annotation.</title>
        <authorList>
            <consortium name="The Broad Institute Genomics Platform"/>
            <consortium name="The Broad Institute Genome Sequencing Center for Infectious Disease"/>
            <person name="Wu L."/>
            <person name="Ma J."/>
        </authorList>
    </citation>
    <scope>NUCLEOTIDE SEQUENCE [LARGE SCALE GENOMIC DNA]</scope>
    <source>
        <strain evidence="4">TBRC 5832</strain>
    </source>
</reference>
<sequence>MTQWSRLRLRSFGIGISAVLGGSLLVAPATSPAAAEPPAGPADASSGVLSMVPGQGDRAAFRYTDASGDVEKPVGFVSTGGTVRVQPLGESAQPALTARTGAPAAEVTTAAVTYRTTFRIDSSNWSAFNKTIHVWNRDTWAYLPVDNPADSLTATADLPPGNYFVGAMYGISAVDSYLLTRSFTVSGTAQTVGLAQSSAKEVALKVDDATARHDASAVWLSLPNGDLIGFAGGYNSTRTYVTTASTPGTTLRTHQILTRKGATALQPSPYRYDLTQSWAHPFPSSLISTSKTASLAKTTTTVRAQGINTAGVYDSVPMFGEWTGANLPTQMRLPATFVEYVTPGVSVSRSVRYGESQYLALGERTLPAGLSPSTAVGGGPLMPGRRGYNDDSRRFGDQLQILENMPYGDSSGNRGYDYAAKPVAELSLDGQVLRTSDTGGMVVDVPAGERTYRLKQTHTRTVSGSQLATRVDSDWTFVSGTTGTYRLLDLMDLAVTSAGLDQRSRAGTAPVTLTVVPSTRRSAAASTVRSVEWSTDDGATWTDLPFTASGAGVTGSLTVPATAAFVSLRITADNDQGGKLTRTVRRAFAGPATGADEKTGGVTVSNVTINRGSVLNLGIAGTASATATFTASAPSGIADAGLFLWHGAYNSPDGVHLAGTDCTPVNATTATCSALLYFWDVRYLFSGNALAGTWRASAWATAKDGTGLAHRHSAGTLTVKRVTRLATANATPEPVKKGKKITITGTLTRADWSTGAYRPYAGRYVTLQWFKRGGKKWANVKSVKSNAKGQLKTTVKATADGSYRFVYTADAASAGATGYSDYIDVR</sequence>
<evidence type="ECO:0000256" key="2">
    <source>
        <dbReference type="SAM" id="SignalP"/>
    </source>
</evidence>
<organism evidence="3 4">
    <name type="scientific">Actinoplanes subglobosus</name>
    <dbReference type="NCBI Taxonomy" id="1547892"/>
    <lineage>
        <taxon>Bacteria</taxon>
        <taxon>Bacillati</taxon>
        <taxon>Actinomycetota</taxon>
        <taxon>Actinomycetes</taxon>
        <taxon>Micromonosporales</taxon>
        <taxon>Micromonosporaceae</taxon>
        <taxon>Actinoplanes</taxon>
    </lineage>
</organism>
<protein>
    <submittedName>
        <fullName evidence="3">Uncharacterized protein</fullName>
    </submittedName>
</protein>
<dbReference type="EMBL" id="JBHSBL010000007">
    <property type="protein sequence ID" value="MFC4065071.1"/>
    <property type="molecule type" value="Genomic_DNA"/>
</dbReference>
<keyword evidence="2" id="KW-0732">Signal</keyword>